<reference evidence="3 4" key="1">
    <citation type="submission" date="2016-02" db="EMBL/GenBank/DDBJ databases">
        <authorList>
            <person name="Wen L."/>
            <person name="He K."/>
            <person name="Yang H."/>
        </authorList>
    </citation>
    <scope>NUCLEOTIDE SEQUENCE [LARGE SCALE GENOMIC DNA]</scope>
    <source>
        <strain evidence="3 4">GED7880</strain>
    </source>
</reference>
<dbReference type="PRINTS" id="PR00099">
    <property type="entry name" value="CPSGATASE"/>
</dbReference>
<comment type="caution">
    <text evidence="3">The sequence shown here is derived from an EMBL/GenBank/DDBJ whole genome shotgun (WGS) entry which is preliminary data.</text>
</comment>
<dbReference type="STRING" id="28125.HMPREF3202_00471"/>
<dbReference type="EMBL" id="LTAG01000020">
    <property type="protein sequence ID" value="KXO18040.1"/>
    <property type="molecule type" value="Genomic_DNA"/>
</dbReference>
<dbReference type="FunFam" id="3.40.50.880:FF:000003">
    <property type="entry name" value="Anthranilate synthase component II"/>
    <property type="match status" value="1"/>
</dbReference>
<organism evidence="3 4">
    <name type="scientific">Prevotella bivia</name>
    <dbReference type="NCBI Taxonomy" id="28125"/>
    <lineage>
        <taxon>Bacteria</taxon>
        <taxon>Pseudomonadati</taxon>
        <taxon>Bacteroidota</taxon>
        <taxon>Bacteroidia</taxon>
        <taxon>Bacteroidales</taxon>
        <taxon>Prevotellaceae</taxon>
        <taxon>Prevotella</taxon>
    </lineage>
</organism>
<dbReference type="InterPro" id="IPR017926">
    <property type="entry name" value="GATASE"/>
</dbReference>
<dbReference type="GO" id="GO:0004049">
    <property type="term" value="F:anthranilate synthase activity"/>
    <property type="evidence" value="ECO:0007669"/>
    <property type="project" value="TreeGrafter"/>
</dbReference>
<dbReference type="NCBIfam" id="TIGR00566">
    <property type="entry name" value="trpG_papA"/>
    <property type="match status" value="1"/>
</dbReference>
<feature type="domain" description="Glutamine amidotransferase" evidence="2">
    <location>
        <begin position="33"/>
        <end position="217"/>
    </location>
</feature>
<evidence type="ECO:0000259" key="2">
    <source>
        <dbReference type="Pfam" id="PF00117"/>
    </source>
</evidence>
<evidence type="ECO:0000256" key="1">
    <source>
        <dbReference type="ARBA" id="ARBA00022962"/>
    </source>
</evidence>
<dbReference type="Proteomes" id="UP000070093">
    <property type="component" value="Unassembled WGS sequence"/>
</dbReference>
<evidence type="ECO:0000313" key="4">
    <source>
        <dbReference type="Proteomes" id="UP000070093"/>
    </source>
</evidence>
<dbReference type="PROSITE" id="PS51273">
    <property type="entry name" value="GATASE_TYPE_1"/>
    <property type="match status" value="1"/>
</dbReference>
<dbReference type="SUPFAM" id="SSF52317">
    <property type="entry name" value="Class I glutamine amidotransferase-like"/>
    <property type="match status" value="1"/>
</dbReference>
<gene>
    <name evidence="3" type="ORF">HMPREF3202_00471</name>
</gene>
<accession>A0A137T054</accession>
<name>A0A137T054_9BACT</name>
<dbReference type="InterPro" id="IPR050472">
    <property type="entry name" value="Anth_synth/Amidotransfase"/>
</dbReference>
<protein>
    <submittedName>
        <fullName evidence="3">Glutamine amidotransferase, class I</fullName>
    </submittedName>
</protein>
<dbReference type="GO" id="GO:0005829">
    <property type="term" value="C:cytosol"/>
    <property type="evidence" value="ECO:0007669"/>
    <property type="project" value="TreeGrafter"/>
</dbReference>
<dbReference type="AlphaFoldDB" id="A0A137T054"/>
<evidence type="ECO:0000313" key="3">
    <source>
        <dbReference type="EMBL" id="KXO18040.1"/>
    </source>
</evidence>
<dbReference type="CDD" id="cd01743">
    <property type="entry name" value="GATase1_Anthranilate_Synthase"/>
    <property type="match status" value="1"/>
</dbReference>
<dbReference type="GO" id="GO:0016740">
    <property type="term" value="F:transferase activity"/>
    <property type="evidence" value="ECO:0007669"/>
    <property type="project" value="UniProtKB-KW"/>
</dbReference>
<dbReference type="PANTHER" id="PTHR43418">
    <property type="entry name" value="MULTIFUNCTIONAL TRYPTOPHAN BIOSYNTHESIS PROTEIN-RELATED"/>
    <property type="match status" value="1"/>
</dbReference>
<dbReference type="Pfam" id="PF00117">
    <property type="entry name" value="GATase"/>
    <property type="match status" value="1"/>
</dbReference>
<dbReference type="PATRIC" id="fig|28125.4.peg.464"/>
<dbReference type="Gene3D" id="3.40.50.880">
    <property type="match status" value="1"/>
</dbReference>
<proteinExistence type="predicted"/>
<sequence>MLFTAQYPAHSRNPNANLFINLLTRIYISMCTLIIDNYDSFTYNLYHLLLSAAPKNERFDVLKNDEITPSTLLKYHRIVASPGPGVPTEAGNLLHIFHTIENKVPYLGICLGHQAFAEAYGAKLYQLSHPIHGGTTKVNINTHSPLFKQMKSETTVARYHSWAVEQENLPHELEMVSATNDGMIMALQHKKYPLFGVQFHPESFMTPNGLQMLQNFYAI</sequence>
<keyword evidence="1 3" id="KW-0315">Glutamine amidotransferase</keyword>
<dbReference type="PANTHER" id="PTHR43418:SF4">
    <property type="entry name" value="MULTIFUNCTIONAL TRYPTOPHAN BIOSYNTHESIS PROTEIN"/>
    <property type="match status" value="1"/>
</dbReference>
<dbReference type="PRINTS" id="PR00097">
    <property type="entry name" value="ANTSNTHASEII"/>
</dbReference>
<dbReference type="eggNOG" id="COG0512">
    <property type="taxonomic scope" value="Bacteria"/>
</dbReference>
<dbReference type="InterPro" id="IPR006221">
    <property type="entry name" value="TrpG/PapA_dom"/>
</dbReference>
<dbReference type="InterPro" id="IPR029062">
    <property type="entry name" value="Class_I_gatase-like"/>
</dbReference>
<dbReference type="PRINTS" id="PR00096">
    <property type="entry name" value="GATASE"/>
</dbReference>
<keyword evidence="3" id="KW-0808">Transferase</keyword>
<dbReference type="GO" id="GO:0000162">
    <property type="term" value="P:L-tryptophan biosynthetic process"/>
    <property type="evidence" value="ECO:0007669"/>
    <property type="project" value="TreeGrafter"/>
</dbReference>